<reference evidence="11 12" key="1">
    <citation type="submission" date="2020-06" db="EMBL/GenBank/DDBJ databases">
        <authorList>
            <person name="Scott K."/>
        </authorList>
    </citation>
    <scope>NUCLEOTIDE SEQUENCE [LARGE SCALE GENOMIC DNA]</scope>
    <source>
        <strain evidence="11 12">HH1</strain>
    </source>
</reference>
<dbReference type="EMBL" id="JACBGI020000013">
    <property type="protein sequence ID" value="MBF6058205.1"/>
    <property type="molecule type" value="Genomic_DNA"/>
</dbReference>
<dbReference type="NCBIfam" id="TIGR01191">
    <property type="entry name" value="ccmC"/>
    <property type="match status" value="1"/>
</dbReference>
<dbReference type="Pfam" id="PF01578">
    <property type="entry name" value="Cytochrom_C_asm"/>
    <property type="match status" value="1"/>
</dbReference>
<evidence type="ECO:0000256" key="9">
    <source>
        <dbReference type="RuleBase" id="RU364092"/>
    </source>
</evidence>
<keyword evidence="7 9" id="KW-1133">Transmembrane helix</keyword>
<keyword evidence="6 9" id="KW-0201">Cytochrome c-type biogenesis</keyword>
<feature type="transmembrane region" description="Helical" evidence="9">
    <location>
        <begin position="66"/>
        <end position="87"/>
    </location>
</feature>
<dbReference type="InterPro" id="IPR045062">
    <property type="entry name" value="Cyt_c_biogenesis_CcsA/CcmC"/>
</dbReference>
<feature type="transmembrane region" description="Helical" evidence="9">
    <location>
        <begin position="136"/>
        <end position="152"/>
    </location>
</feature>
<evidence type="ECO:0000313" key="12">
    <source>
        <dbReference type="Proteomes" id="UP001193680"/>
    </source>
</evidence>
<dbReference type="RefSeq" id="WP_185978350.1">
    <property type="nucleotide sequence ID" value="NZ_JACBGI020000013.1"/>
</dbReference>
<gene>
    <name evidence="9" type="primary">ccmC</name>
    <name evidence="11" type="ORF">H8792_007615</name>
</gene>
<feature type="transmembrane region" description="Helical" evidence="9">
    <location>
        <begin position="204"/>
        <end position="224"/>
    </location>
</feature>
<evidence type="ECO:0000256" key="6">
    <source>
        <dbReference type="ARBA" id="ARBA00022748"/>
    </source>
</evidence>
<comment type="function">
    <text evidence="1 9">Required for the export of heme to the periplasm for the biogenesis of c-type cytochromes.</text>
</comment>
<keyword evidence="5 9" id="KW-0812">Transmembrane</keyword>
<keyword evidence="9" id="KW-1003">Cell membrane</keyword>
<keyword evidence="8 9" id="KW-0472">Membrane</keyword>
<comment type="subcellular location">
    <subcellularLocation>
        <location evidence="9">Cell inner membrane</location>
    </subcellularLocation>
    <subcellularLocation>
        <location evidence="2">Membrane</location>
        <topology evidence="2">Multi-pass membrane protein</topology>
    </subcellularLocation>
</comment>
<evidence type="ECO:0000313" key="11">
    <source>
        <dbReference type="EMBL" id="MBF6058205.1"/>
    </source>
</evidence>
<evidence type="ECO:0000256" key="3">
    <source>
        <dbReference type="ARBA" id="ARBA00005840"/>
    </source>
</evidence>
<organism evidence="11 12">
    <name type="scientific">Thiomicrorhabdus heinhorstiae</name>
    <dbReference type="NCBI Taxonomy" id="2748010"/>
    <lineage>
        <taxon>Bacteria</taxon>
        <taxon>Pseudomonadati</taxon>
        <taxon>Pseudomonadota</taxon>
        <taxon>Gammaproteobacteria</taxon>
        <taxon>Thiotrichales</taxon>
        <taxon>Piscirickettsiaceae</taxon>
        <taxon>Thiomicrorhabdus</taxon>
    </lineage>
</organism>
<dbReference type="PANTHER" id="PTHR30071:SF1">
    <property type="entry name" value="CYTOCHROME B_B6 PROTEIN-RELATED"/>
    <property type="match status" value="1"/>
</dbReference>
<evidence type="ECO:0000259" key="10">
    <source>
        <dbReference type="Pfam" id="PF01578"/>
    </source>
</evidence>
<reference evidence="11 12" key="2">
    <citation type="submission" date="2020-11" db="EMBL/GenBank/DDBJ databases">
        <title>Sulfur oxidizing isolate from Hospital Hole Sinkhole.</title>
        <authorList>
            <person name="Scott K.M."/>
        </authorList>
    </citation>
    <scope>NUCLEOTIDE SEQUENCE [LARGE SCALE GENOMIC DNA]</scope>
    <source>
        <strain evidence="11 12">HH1</strain>
    </source>
</reference>
<evidence type="ECO:0000256" key="7">
    <source>
        <dbReference type="ARBA" id="ARBA00022989"/>
    </source>
</evidence>
<name>A0ABS0BYT0_9GAMM</name>
<proteinExistence type="inferred from homology"/>
<dbReference type="PRINTS" id="PR01386">
    <property type="entry name" value="CCMCBIOGNSIS"/>
</dbReference>
<comment type="similarity">
    <text evidence="3 9">Belongs to the CcmC/CycZ/HelC family.</text>
</comment>
<evidence type="ECO:0000256" key="5">
    <source>
        <dbReference type="ARBA" id="ARBA00022692"/>
    </source>
</evidence>
<feature type="transmembrane region" description="Helical" evidence="9">
    <location>
        <begin position="24"/>
        <end position="46"/>
    </location>
</feature>
<dbReference type="InterPro" id="IPR002541">
    <property type="entry name" value="Cyt_c_assembly"/>
</dbReference>
<dbReference type="Proteomes" id="UP001193680">
    <property type="component" value="Unassembled WGS sequence"/>
</dbReference>
<evidence type="ECO:0000256" key="4">
    <source>
        <dbReference type="ARBA" id="ARBA00016463"/>
    </source>
</evidence>
<feature type="transmembrane region" description="Helical" evidence="9">
    <location>
        <begin position="164"/>
        <end position="184"/>
    </location>
</feature>
<keyword evidence="12" id="KW-1185">Reference proteome</keyword>
<evidence type="ECO:0000256" key="8">
    <source>
        <dbReference type="ARBA" id="ARBA00023136"/>
    </source>
</evidence>
<keyword evidence="9" id="KW-0997">Cell inner membrane</keyword>
<evidence type="ECO:0000256" key="2">
    <source>
        <dbReference type="ARBA" id="ARBA00004141"/>
    </source>
</evidence>
<dbReference type="PANTHER" id="PTHR30071">
    <property type="entry name" value="HEME EXPORTER PROTEIN C"/>
    <property type="match status" value="1"/>
</dbReference>
<evidence type="ECO:0000256" key="1">
    <source>
        <dbReference type="ARBA" id="ARBA00002442"/>
    </source>
</evidence>
<keyword evidence="9" id="KW-0813">Transport</keyword>
<protein>
    <recommendedName>
        <fullName evidence="4 9">Heme exporter protein C</fullName>
    </recommendedName>
    <alternativeName>
        <fullName evidence="9">Cytochrome c-type biogenesis protein</fullName>
    </alternativeName>
</protein>
<comment type="caution">
    <text evidence="11">The sequence shown here is derived from an EMBL/GenBank/DDBJ whole genome shotgun (WGS) entry which is preliminary data.</text>
</comment>
<feature type="domain" description="Cytochrome c assembly protein" evidence="10">
    <location>
        <begin position="33"/>
        <end position="187"/>
    </location>
</feature>
<sequence>MNIIAKWYYRLGAPNWFYPLTGKMLPWIAVIFLALLIPGLYMGLFTAPADYQQGDSFRIMYVHVPAAWMSMFIYFAMAVAAVVALVWRVRMAEIMIISSAPIGASFALIALITGSLWGKPMWGAWWVWDARLTSELILLFIYLGIFALYNAIENKQTAGRAMSILTLVGVVNLPIIHYSVVWWNTLHQAATVSKFDTPSIHIDMLIPLLLMAAAFQFLYLWILLLKMRANLLEQDLHCGWVKKIIWDRRKAHNGGN</sequence>
<feature type="transmembrane region" description="Helical" evidence="9">
    <location>
        <begin position="94"/>
        <end position="116"/>
    </location>
</feature>
<dbReference type="InterPro" id="IPR003557">
    <property type="entry name" value="Cyt_c_biogenesis_CcmC"/>
</dbReference>
<accession>A0ABS0BYT0</accession>